<reference evidence="2 3" key="1">
    <citation type="submission" date="2016-10" db="EMBL/GenBank/DDBJ databases">
        <authorList>
            <person name="de Groot N.N."/>
        </authorList>
    </citation>
    <scope>NUCLEOTIDE SEQUENCE [LARGE SCALE GENOMIC DNA]</scope>
    <source>
        <strain evidence="2 3">DSM 19547</strain>
    </source>
</reference>
<keyword evidence="1" id="KW-0732">Signal</keyword>
<dbReference type="RefSeq" id="WP_093425589.1">
    <property type="nucleotide sequence ID" value="NZ_FOXA01000041.1"/>
</dbReference>
<dbReference type="AlphaFoldDB" id="A0A1I5W716"/>
<accession>A0A1I5W716</accession>
<protein>
    <submittedName>
        <fullName evidence="2">Uncharacterized protein</fullName>
    </submittedName>
</protein>
<gene>
    <name evidence="2" type="ORF">SAMN04488047_1417</name>
</gene>
<dbReference type="EMBL" id="FOXA01000041">
    <property type="protein sequence ID" value="SFQ15443.1"/>
    <property type="molecule type" value="Genomic_DNA"/>
</dbReference>
<feature type="chain" id="PRO_5011670940" evidence="1">
    <location>
        <begin position="20"/>
        <end position="177"/>
    </location>
</feature>
<proteinExistence type="predicted"/>
<evidence type="ECO:0000313" key="2">
    <source>
        <dbReference type="EMBL" id="SFQ15443.1"/>
    </source>
</evidence>
<evidence type="ECO:0000313" key="3">
    <source>
        <dbReference type="Proteomes" id="UP000199356"/>
    </source>
</evidence>
<organism evidence="2 3">
    <name type="scientific">Tranquillimonas alkanivorans</name>
    <dbReference type="NCBI Taxonomy" id="441119"/>
    <lineage>
        <taxon>Bacteria</taxon>
        <taxon>Pseudomonadati</taxon>
        <taxon>Pseudomonadota</taxon>
        <taxon>Alphaproteobacteria</taxon>
        <taxon>Rhodobacterales</taxon>
        <taxon>Roseobacteraceae</taxon>
        <taxon>Tranquillimonas</taxon>
    </lineage>
</organism>
<dbReference type="Proteomes" id="UP000199356">
    <property type="component" value="Unassembled WGS sequence"/>
</dbReference>
<dbReference type="OrthoDB" id="5783128at2"/>
<dbReference type="STRING" id="441119.SAMN04488047_1417"/>
<sequence>MRHLIPTLALALTAAPLAAQDEDIGGPVDTASGTVTGTLNFEDVAWSVTSEDILGGSRWQDADSGRLVRIVATPERDHEGRGGALMIEFVAAGGPAAYGVAQPQVSFQPEGADDVWTAGPENVDLIVEALTVEGDEMALGGSIFATMVPGGSDELIIEAEDSLRLDGNFQATIYSDQ</sequence>
<feature type="signal peptide" evidence="1">
    <location>
        <begin position="1"/>
        <end position="19"/>
    </location>
</feature>
<keyword evidence="3" id="KW-1185">Reference proteome</keyword>
<evidence type="ECO:0000256" key="1">
    <source>
        <dbReference type="SAM" id="SignalP"/>
    </source>
</evidence>
<name>A0A1I5W716_9RHOB</name>